<feature type="compositionally biased region" description="Polar residues" evidence="1">
    <location>
        <begin position="54"/>
        <end position="68"/>
    </location>
</feature>
<evidence type="ECO:0000256" key="1">
    <source>
        <dbReference type="SAM" id="MobiDB-lite"/>
    </source>
</evidence>
<evidence type="ECO:0000313" key="2">
    <source>
        <dbReference type="EMBL" id="TVY92889.1"/>
    </source>
</evidence>
<feature type="compositionally biased region" description="Basic and acidic residues" evidence="1">
    <location>
        <begin position="157"/>
        <end position="167"/>
    </location>
</feature>
<feature type="region of interest" description="Disordered" evidence="1">
    <location>
        <begin position="1"/>
        <end position="81"/>
    </location>
</feature>
<keyword evidence="3" id="KW-1185">Reference proteome</keyword>
<dbReference type="AlphaFoldDB" id="A0A559MIU4"/>
<feature type="compositionally biased region" description="Basic and acidic residues" evidence="1">
    <location>
        <begin position="366"/>
        <end position="383"/>
    </location>
</feature>
<evidence type="ECO:0000313" key="3">
    <source>
        <dbReference type="Proteomes" id="UP000315522"/>
    </source>
</evidence>
<feature type="region of interest" description="Disordered" evidence="1">
    <location>
        <begin position="356"/>
        <end position="394"/>
    </location>
</feature>
<feature type="compositionally biased region" description="Polar residues" evidence="1">
    <location>
        <begin position="168"/>
        <end position="181"/>
    </location>
</feature>
<sequence>MPRKLPWATSNSTTLVTKRPATAARSTPKRQKVEASTPGSDSDDAPASSRKGKSSGQGNKNPYSNNPLNIKLTCPSSRSFNFTRSRTTYGKRFRFMDEGIEHDDKFRMVEDEFLTAAQRFTVHLHTAEYKRQQKRVKAQKADEINSISRPVTGRMPDQTKRKVESVNRSKTQRNAIENILNQKPGDPKDSDDSDDAVDLPYVGTTLHGLMDSPRKKAASLGRIASVKTTTTTRAAAGFQRPSALLRSSQLSVTESPRASRGRNAPHTGHESSTASSDEDDDDLDAPIPAPRLHALKPKQTSTDSLLSSSHPNIPTTKLMKATGSVSKSDVSSLPKKLVAIEKSSSRGLLQEAKVTPVSNTAKPRMSRVEFARQKTKQQELEQQKKKREVIPMFL</sequence>
<name>A0A559MIU4_9HELO</name>
<proteinExistence type="predicted"/>
<feature type="compositionally biased region" description="Polar residues" evidence="1">
    <location>
        <begin position="298"/>
        <end position="315"/>
    </location>
</feature>
<feature type="compositionally biased region" description="Low complexity" evidence="1">
    <location>
        <begin position="35"/>
        <end position="49"/>
    </location>
</feature>
<gene>
    <name evidence="2" type="ORF">LAWI1_G001584</name>
</gene>
<accession>A0A559MIU4</accession>
<comment type="caution">
    <text evidence="2">The sequence shown here is derived from an EMBL/GenBank/DDBJ whole genome shotgun (WGS) entry which is preliminary data.</text>
</comment>
<organism evidence="2 3">
    <name type="scientific">Lachnellula willkommii</name>
    <dbReference type="NCBI Taxonomy" id="215461"/>
    <lineage>
        <taxon>Eukaryota</taxon>
        <taxon>Fungi</taxon>
        <taxon>Dikarya</taxon>
        <taxon>Ascomycota</taxon>
        <taxon>Pezizomycotina</taxon>
        <taxon>Leotiomycetes</taxon>
        <taxon>Helotiales</taxon>
        <taxon>Lachnaceae</taxon>
        <taxon>Lachnellula</taxon>
    </lineage>
</organism>
<feature type="compositionally biased region" description="Polar residues" evidence="1">
    <location>
        <begin position="245"/>
        <end position="256"/>
    </location>
</feature>
<protein>
    <submittedName>
        <fullName evidence="2">Uncharacterized protein</fullName>
    </submittedName>
</protein>
<dbReference type="EMBL" id="QGML01000228">
    <property type="protein sequence ID" value="TVY92889.1"/>
    <property type="molecule type" value="Genomic_DNA"/>
</dbReference>
<feature type="region of interest" description="Disordered" evidence="1">
    <location>
        <begin position="232"/>
        <end position="331"/>
    </location>
</feature>
<feature type="region of interest" description="Disordered" evidence="1">
    <location>
        <begin position="149"/>
        <end position="199"/>
    </location>
</feature>
<dbReference type="Proteomes" id="UP000315522">
    <property type="component" value="Unassembled WGS sequence"/>
</dbReference>
<reference evidence="2 3" key="1">
    <citation type="submission" date="2018-05" db="EMBL/GenBank/DDBJ databases">
        <title>Genome sequencing and assembly of the regulated plant pathogen Lachnellula willkommii and related sister species for the development of diagnostic species identification markers.</title>
        <authorList>
            <person name="Giroux E."/>
            <person name="Bilodeau G."/>
        </authorList>
    </citation>
    <scope>NUCLEOTIDE SEQUENCE [LARGE SCALE GENOMIC DNA]</scope>
    <source>
        <strain evidence="2 3">CBS 172.35</strain>
    </source>
</reference>